<protein>
    <submittedName>
        <fullName evidence="1">Uncharacterized protein</fullName>
    </submittedName>
</protein>
<evidence type="ECO:0000313" key="1">
    <source>
        <dbReference type="EMBL" id="GBH21978.1"/>
    </source>
</evidence>
<accession>A0A2V0RHJ9</accession>
<name>A0A2V0RHJ9_9ZZZZ</name>
<dbReference type="AlphaFoldDB" id="A0A2V0RHJ9"/>
<proteinExistence type="predicted"/>
<organism evidence="1">
    <name type="scientific">viral metagenome</name>
    <dbReference type="NCBI Taxonomy" id="1070528"/>
    <lineage>
        <taxon>unclassified sequences</taxon>
        <taxon>metagenomes</taxon>
        <taxon>organismal metagenomes</taxon>
    </lineage>
</organism>
<reference evidence="1" key="1">
    <citation type="submission" date="2017-04" db="EMBL/GenBank/DDBJ databases">
        <title>Unveiling RNA virosphere associated with marine microorganisms.</title>
        <authorList>
            <person name="Urayama S."/>
            <person name="Takaki Y."/>
            <person name="Nishi S."/>
            <person name="Yoshida Y."/>
            <person name="Deguchi S."/>
            <person name="Takai K."/>
            <person name="Nunoura T."/>
        </authorList>
    </citation>
    <scope>NUCLEOTIDE SEQUENCE</scope>
</reference>
<comment type="caution">
    <text evidence="1">The sequence shown here is derived from an EMBL/GenBank/DDBJ whole genome shotgun (WGS) entry which is preliminary data.</text>
</comment>
<dbReference type="EMBL" id="BDQA01000502">
    <property type="protein sequence ID" value="GBH21978.1"/>
    <property type="molecule type" value="Genomic_RNA"/>
</dbReference>
<sequence>MAKSTIGSQLRLYHNGDTLNTNYQWKLAATGGNDARIDNTTAVNGAGHFWFQGGEHLAGDIAAGIHLKNIHGDVTNDGVVPSMAWHHWFSINPITTIRLNSSLASIKPGTRIVVWGLD</sequence>